<dbReference type="GO" id="GO:0008800">
    <property type="term" value="F:beta-lactamase activity"/>
    <property type="evidence" value="ECO:0007669"/>
    <property type="project" value="InterPro"/>
</dbReference>
<dbReference type="Pfam" id="PF13354">
    <property type="entry name" value="Beta-lactamase2"/>
    <property type="match status" value="1"/>
</dbReference>
<evidence type="ECO:0000313" key="3">
    <source>
        <dbReference type="EMBL" id="CEA08395.1"/>
    </source>
</evidence>
<protein>
    <submittedName>
        <fullName evidence="3">Beta-lactamase</fullName>
    </submittedName>
</protein>
<dbReference type="GO" id="GO:0030655">
    <property type="term" value="P:beta-lactam antibiotic catabolic process"/>
    <property type="evidence" value="ECO:0007669"/>
    <property type="project" value="InterPro"/>
</dbReference>
<feature type="chain" id="PRO_5001742324" evidence="1">
    <location>
        <begin position="29"/>
        <end position="285"/>
    </location>
</feature>
<dbReference type="PATRIC" id="fig|1461584.3.peg.1724"/>
<accession>A0A078MQ53</accession>
<proteinExistence type="predicted"/>
<organism evidence="3">
    <name type="scientific">Arthrobacter saudimassiliensis</name>
    <dbReference type="NCBI Taxonomy" id="1461584"/>
    <lineage>
        <taxon>Bacteria</taxon>
        <taxon>Bacillati</taxon>
        <taxon>Actinomycetota</taxon>
        <taxon>Actinomycetes</taxon>
        <taxon>Micrococcales</taxon>
        <taxon>Micrococcaceae</taxon>
        <taxon>Arthrobacter</taxon>
    </lineage>
</organism>
<keyword evidence="1" id="KW-0732">Signal</keyword>
<dbReference type="SUPFAM" id="SSF56601">
    <property type="entry name" value="beta-lactamase/transpeptidase-like"/>
    <property type="match status" value="1"/>
</dbReference>
<dbReference type="AlphaFoldDB" id="A0A078MQ53"/>
<gene>
    <name evidence="3" type="primary">penP</name>
    <name evidence="3" type="ORF">BN1051_01742</name>
</gene>
<feature type="signal peptide" evidence="1">
    <location>
        <begin position="1"/>
        <end position="28"/>
    </location>
</feature>
<feature type="domain" description="Beta-lactamase class A catalytic" evidence="2">
    <location>
        <begin position="119"/>
        <end position="185"/>
    </location>
</feature>
<dbReference type="PANTHER" id="PTHR35333:SF3">
    <property type="entry name" value="BETA-LACTAMASE-TYPE TRANSPEPTIDASE FOLD CONTAINING PROTEIN"/>
    <property type="match status" value="1"/>
</dbReference>
<evidence type="ECO:0000256" key="1">
    <source>
        <dbReference type="SAM" id="SignalP"/>
    </source>
</evidence>
<dbReference type="InterPro" id="IPR045155">
    <property type="entry name" value="Beta-lactam_cat"/>
</dbReference>
<dbReference type="InterPro" id="IPR000871">
    <property type="entry name" value="Beta-lactam_class-A"/>
</dbReference>
<evidence type="ECO:0000259" key="2">
    <source>
        <dbReference type="Pfam" id="PF13354"/>
    </source>
</evidence>
<dbReference type="GO" id="GO:0046677">
    <property type="term" value="P:response to antibiotic"/>
    <property type="evidence" value="ECO:0007669"/>
    <property type="project" value="InterPro"/>
</dbReference>
<reference evidence="3" key="1">
    <citation type="submission" date="2014-07" db="EMBL/GenBank/DDBJ databases">
        <authorList>
            <person name="Urmite Genomes Urmite Genomes"/>
        </authorList>
    </citation>
    <scope>NUCLEOTIDE SEQUENCE</scope>
    <source>
        <strain evidence="3">11W110_air</strain>
    </source>
</reference>
<name>A0A078MQ53_9MICC</name>
<sequence length="285" mass="30023">MHARFSRRFLAAVLSVAVCAGCAGPVQQAEDGAAGPEAPETALAPEAGTPAELRSELDRLAAETDVVFSLAVTDHASGRTWSYRGGERYLEASLVKVPILLTLLRVQTEQGTGPGDEERSLAEAMIRRSDNDATDCLYEQIGGADELRRTYELLGVEQTQAADIWGANETVAEDQVRIATVLAGGVDWIRDDLMAWAVDLVETIDPGQRWGITAGSAGAADEVGLKNGWLQDDALAWNVGSAGFVLAGDAGYSVAVLTAGAAELEEGIGVVERAAAVVNRWQLGS</sequence>
<dbReference type="InterPro" id="IPR012338">
    <property type="entry name" value="Beta-lactam/transpept-like"/>
</dbReference>
<dbReference type="EMBL" id="LN483070">
    <property type="protein sequence ID" value="CEA08395.1"/>
    <property type="molecule type" value="Genomic_DNA"/>
</dbReference>
<dbReference type="Gene3D" id="3.40.710.10">
    <property type="entry name" value="DD-peptidase/beta-lactamase superfamily"/>
    <property type="match status" value="1"/>
</dbReference>
<dbReference type="PANTHER" id="PTHR35333">
    <property type="entry name" value="BETA-LACTAMASE"/>
    <property type="match status" value="1"/>
</dbReference>